<comment type="caution">
    <text evidence="2">The sequence shown here is derived from an EMBL/GenBank/DDBJ whole genome shotgun (WGS) entry which is preliminary data.</text>
</comment>
<feature type="region of interest" description="Disordered" evidence="1">
    <location>
        <begin position="73"/>
        <end position="94"/>
    </location>
</feature>
<feature type="compositionally biased region" description="Basic and acidic residues" evidence="1">
    <location>
        <begin position="82"/>
        <end position="94"/>
    </location>
</feature>
<organism evidence="2 3">
    <name type="scientific">Nyctereutes procyonoides</name>
    <name type="common">Raccoon dog</name>
    <name type="synonym">Canis procyonoides</name>
    <dbReference type="NCBI Taxonomy" id="34880"/>
    <lineage>
        <taxon>Eukaryota</taxon>
        <taxon>Metazoa</taxon>
        <taxon>Chordata</taxon>
        <taxon>Craniata</taxon>
        <taxon>Vertebrata</taxon>
        <taxon>Euteleostomi</taxon>
        <taxon>Mammalia</taxon>
        <taxon>Eutheria</taxon>
        <taxon>Laurasiatheria</taxon>
        <taxon>Carnivora</taxon>
        <taxon>Caniformia</taxon>
        <taxon>Canidae</taxon>
        <taxon>Nyctereutes</taxon>
    </lineage>
</organism>
<protein>
    <submittedName>
        <fullName evidence="2">(raccoon dog) hypothetical protein</fullName>
    </submittedName>
</protein>
<reference evidence="2" key="1">
    <citation type="submission" date="2020-12" db="EMBL/GenBank/DDBJ databases">
        <authorList>
            <consortium name="Molecular Ecology Group"/>
        </authorList>
    </citation>
    <scope>NUCLEOTIDE SEQUENCE</scope>
    <source>
        <strain evidence="2">TBG_1078</strain>
    </source>
</reference>
<name>A0A811Z806_NYCPR</name>
<evidence type="ECO:0000313" key="3">
    <source>
        <dbReference type="Proteomes" id="UP000645828"/>
    </source>
</evidence>
<evidence type="ECO:0000313" key="2">
    <source>
        <dbReference type="EMBL" id="CAD7684752.1"/>
    </source>
</evidence>
<feature type="region of interest" description="Disordered" evidence="1">
    <location>
        <begin position="1"/>
        <end position="21"/>
    </location>
</feature>
<dbReference type="Proteomes" id="UP000645828">
    <property type="component" value="Unassembled WGS sequence"/>
</dbReference>
<sequence length="94" mass="10187">MRLGNPGVLISSPSPNQTEHVSDAVRAMNGESLDGHPIHMDHSGKLAQGTRGGAFGARTMGVADMTVYLEDTDMEGQSGYDHYSRGNYRDNYDN</sequence>
<accession>A0A811Z806</accession>
<gene>
    <name evidence="2" type="ORF">NYPRO_LOCUS17545</name>
</gene>
<evidence type="ECO:0000256" key="1">
    <source>
        <dbReference type="SAM" id="MobiDB-lite"/>
    </source>
</evidence>
<dbReference type="AlphaFoldDB" id="A0A811Z806"/>
<proteinExistence type="predicted"/>
<dbReference type="EMBL" id="CAJHUB010000759">
    <property type="protein sequence ID" value="CAD7684752.1"/>
    <property type="molecule type" value="Genomic_DNA"/>
</dbReference>
<keyword evidence="3" id="KW-1185">Reference proteome</keyword>